<keyword evidence="2 10" id="KW-0444">Lipid biosynthesis</keyword>
<keyword evidence="12" id="KW-1185">Reference proteome</keyword>
<evidence type="ECO:0000256" key="4">
    <source>
        <dbReference type="ARBA" id="ARBA00022692"/>
    </source>
</evidence>
<dbReference type="PANTHER" id="PTHR30309:SF0">
    <property type="entry name" value="GLYCEROL-3-PHOSPHATE ACYLTRANSFERASE-RELATED"/>
    <property type="match status" value="1"/>
</dbReference>
<dbReference type="RefSeq" id="WP_067541539.1">
    <property type="nucleotide sequence ID" value="NZ_AP025567.1"/>
</dbReference>
<dbReference type="GO" id="GO:0043772">
    <property type="term" value="F:acyl-phosphate glycerol-3-phosphate acyltransferase activity"/>
    <property type="evidence" value="ECO:0007669"/>
    <property type="project" value="UniProtKB-UniRule"/>
</dbReference>
<evidence type="ECO:0000256" key="2">
    <source>
        <dbReference type="ARBA" id="ARBA00022516"/>
    </source>
</evidence>
<dbReference type="Pfam" id="PF02660">
    <property type="entry name" value="G3P_acyltransf"/>
    <property type="match status" value="1"/>
</dbReference>
<comment type="caution">
    <text evidence="11">The sequence shown here is derived from an EMBL/GenBank/DDBJ whole genome shotgun (WGS) entry which is preliminary data.</text>
</comment>
<dbReference type="STRING" id="1776384.GCA_900086585_03621"/>
<evidence type="ECO:0000256" key="5">
    <source>
        <dbReference type="ARBA" id="ARBA00022989"/>
    </source>
</evidence>
<evidence type="ECO:0000313" key="12">
    <source>
        <dbReference type="Proteomes" id="UP000284841"/>
    </source>
</evidence>
<accession>A0A415E363</accession>
<comment type="pathway">
    <text evidence="10">Lipid metabolism; phospholipid metabolism.</text>
</comment>
<comment type="subunit">
    <text evidence="10">Probably interacts with PlsX.</text>
</comment>
<protein>
    <recommendedName>
        <fullName evidence="10">Glycerol-3-phosphate acyltransferase</fullName>
    </recommendedName>
    <alternativeName>
        <fullName evidence="10">Acyl-PO4 G3P acyltransferase</fullName>
    </alternativeName>
    <alternativeName>
        <fullName evidence="10">Acyl-phosphate--glycerol-3-phosphate acyltransferase</fullName>
    </alternativeName>
    <alternativeName>
        <fullName evidence="10">G3P acyltransferase</fullName>
        <shortName evidence="10">GPAT</shortName>
        <ecNumber evidence="10">2.3.1.275</ecNumber>
    </alternativeName>
    <alternativeName>
        <fullName evidence="10">Lysophosphatidic acid synthase</fullName>
        <shortName evidence="10">LPA synthase</shortName>
    </alternativeName>
</protein>
<organism evidence="11 12">
    <name type="scientific">Emergencia timonensis</name>
    <dbReference type="NCBI Taxonomy" id="1776384"/>
    <lineage>
        <taxon>Bacteria</taxon>
        <taxon>Bacillati</taxon>
        <taxon>Bacillota</taxon>
        <taxon>Clostridia</taxon>
        <taxon>Peptostreptococcales</taxon>
        <taxon>Anaerovoracaceae</taxon>
        <taxon>Emergencia</taxon>
    </lineage>
</organism>
<dbReference type="Proteomes" id="UP000284841">
    <property type="component" value="Unassembled WGS sequence"/>
</dbReference>
<keyword evidence="8 10" id="KW-0594">Phospholipid biosynthesis</keyword>
<evidence type="ECO:0000256" key="7">
    <source>
        <dbReference type="ARBA" id="ARBA00023136"/>
    </source>
</evidence>
<dbReference type="AlphaFoldDB" id="A0A415E363"/>
<comment type="function">
    <text evidence="10">Catalyzes the transfer of an acyl group from acyl-phosphate (acyl-PO(4)) to glycerol-3-phosphate (G3P) to form lysophosphatidic acid (LPA). This enzyme utilizes acyl-phosphate as fatty acyl donor, but not acyl-CoA or acyl-ACP.</text>
</comment>
<keyword evidence="11" id="KW-0012">Acyltransferase</keyword>
<evidence type="ECO:0000313" key="11">
    <source>
        <dbReference type="EMBL" id="RHJ88058.1"/>
    </source>
</evidence>
<proteinExistence type="inferred from homology"/>
<dbReference type="SMART" id="SM01207">
    <property type="entry name" value="G3P_acyltransf"/>
    <property type="match status" value="1"/>
</dbReference>
<evidence type="ECO:0000256" key="6">
    <source>
        <dbReference type="ARBA" id="ARBA00023098"/>
    </source>
</evidence>
<evidence type="ECO:0000256" key="10">
    <source>
        <dbReference type="HAMAP-Rule" id="MF_01043"/>
    </source>
</evidence>
<evidence type="ECO:0000256" key="9">
    <source>
        <dbReference type="ARBA" id="ARBA00023264"/>
    </source>
</evidence>
<dbReference type="OrthoDB" id="9777124at2"/>
<keyword evidence="6 10" id="KW-0443">Lipid metabolism</keyword>
<feature type="transmembrane region" description="Helical" evidence="10">
    <location>
        <begin position="6"/>
        <end position="25"/>
    </location>
</feature>
<keyword evidence="7 10" id="KW-0472">Membrane</keyword>
<feature type="transmembrane region" description="Helical" evidence="10">
    <location>
        <begin position="106"/>
        <end position="135"/>
    </location>
</feature>
<dbReference type="InterPro" id="IPR003811">
    <property type="entry name" value="G3P_acylTferase_PlsY"/>
</dbReference>
<comment type="similarity">
    <text evidence="10">Belongs to the PlsY family.</text>
</comment>
<gene>
    <name evidence="10 11" type="primary">plsY</name>
    <name evidence="11" type="ORF">DW099_06470</name>
</gene>
<evidence type="ECO:0000256" key="1">
    <source>
        <dbReference type="ARBA" id="ARBA00022475"/>
    </source>
</evidence>
<keyword evidence="4 10" id="KW-0812">Transmembrane</keyword>
<comment type="catalytic activity">
    <reaction evidence="10">
        <text>an acyl phosphate + sn-glycerol 3-phosphate = a 1-acyl-sn-glycero-3-phosphate + phosphate</text>
        <dbReference type="Rhea" id="RHEA:34075"/>
        <dbReference type="ChEBI" id="CHEBI:43474"/>
        <dbReference type="ChEBI" id="CHEBI:57597"/>
        <dbReference type="ChEBI" id="CHEBI:57970"/>
        <dbReference type="ChEBI" id="CHEBI:59918"/>
        <dbReference type="EC" id="2.3.1.275"/>
    </reaction>
</comment>
<dbReference type="PANTHER" id="PTHR30309">
    <property type="entry name" value="INNER MEMBRANE PROTEIN YGIH"/>
    <property type="match status" value="1"/>
</dbReference>
<dbReference type="EC" id="2.3.1.275" evidence="10"/>
<keyword evidence="9 10" id="KW-1208">Phospholipid metabolism</keyword>
<evidence type="ECO:0000256" key="3">
    <source>
        <dbReference type="ARBA" id="ARBA00022679"/>
    </source>
</evidence>
<dbReference type="GO" id="GO:0008654">
    <property type="term" value="P:phospholipid biosynthetic process"/>
    <property type="evidence" value="ECO:0007669"/>
    <property type="project" value="UniProtKB-UniRule"/>
</dbReference>
<reference evidence="11 12" key="1">
    <citation type="submission" date="2018-08" db="EMBL/GenBank/DDBJ databases">
        <title>A genome reference for cultivated species of the human gut microbiota.</title>
        <authorList>
            <person name="Zou Y."/>
            <person name="Xue W."/>
            <person name="Luo G."/>
        </authorList>
    </citation>
    <scope>NUCLEOTIDE SEQUENCE [LARGE SCALE GENOMIC DNA]</scope>
    <source>
        <strain evidence="11 12">AM07-24</strain>
    </source>
</reference>
<keyword evidence="1 10" id="KW-1003">Cell membrane</keyword>
<dbReference type="UniPathway" id="UPA00085"/>
<name>A0A415E363_9FIRM</name>
<dbReference type="GeneID" id="83005911"/>
<dbReference type="GO" id="GO:0005886">
    <property type="term" value="C:plasma membrane"/>
    <property type="evidence" value="ECO:0007669"/>
    <property type="project" value="UniProtKB-SubCell"/>
</dbReference>
<dbReference type="NCBIfam" id="TIGR00023">
    <property type="entry name" value="glycerol-3-phosphate 1-O-acyltransferase PlsY"/>
    <property type="match status" value="1"/>
</dbReference>
<keyword evidence="3 10" id="KW-0808">Transferase</keyword>
<keyword evidence="5 10" id="KW-1133">Transmembrane helix</keyword>
<sequence>MERFWFVLVIIIAYFLGNISPSILLGRAKGVDIKKEGSGNAGTTNALRVLGKKAAVITLIIDISKGFAAVQIGYWLSGSQAAMFCALAAFIGHIWPLLFKFKGGKGVAVAFGTVLGINWQLALLALGIVALTVLITRMVSMGSVIAAVSFPVISYFLERDFFWFGIVMALIMLYAHRSNIKRIVKGEEHKLSLKK</sequence>
<comment type="subcellular location">
    <subcellularLocation>
        <location evidence="10">Cell membrane</location>
        <topology evidence="10">Multi-pass membrane protein</topology>
    </subcellularLocation>
</comment>
<dbReference type="EMBL" id="QRMS01000002">
    <property type="protein sequence ID" value="RHJ88058.1"/>
    <property type="molecule type" value="Genomic_DNA"/>
</dbReference>
<feature type="transmembrane region" description="Helical" evidence="10">
    <location>
        <begin position="81"/>
        <end position="99"/>
    </location>
</feature>
<dbReference type="HAMAP" id="MF_01043">
    <property type="entry name" value="PlsY"/>
    <property type="match status" value="1"/>
</dbReference>
<evidence type="ECO:0000256" key="8">
    <source>
        <dbReference type="ARBA" id="ARBA00023209"/>
    </source>
</evidence>
<feature type="transmembrane region" description="Helical" evidence="10">
    <location>
        <begin position="155"/>
        <end position="175"/>
    </location>
</feature>